<proteinExistence type="predicted"/>
<feature type="signal peptide" evidence="1">
    <location>
        <begin position="1"/>
        <end position="24"/>
    </location>
</feature>
<gene>
    <name evidence="2" type="ORF">Mal4_46910</name>
</gene>
<evidence type="ECO:0000313" key="2">
    <source>
        <dbReference type="EMBL" id="QDU40335.1"/>
    </source>
</evidence>
<feature type="chain" id="PRO_5021715599" evidence="1">
    <location>
        <begin position="25"/>
        <end position="136"/>
    </location>
</feature>
<evidence type="ECO:0000256" key="1">
    <source>
        <dbReference type="SAM" id="SignalP"/>
    </source>
</evidence>
<keyword evidence="3" id="KW-1185">Reference proteome</keyword>
<dbReference type="OrthoDB" id="9840483at2"/>
<protein>
    <submittedName>
        <fullName evidence="2">Uncharacterized protein</fullName>
    </submittedName>
</protein>
<organism evidence="2 3">
    <name type="scientific">Maioricimonas rarisocia</name>
    <dbReference type="NCBI Taxonomy" id="2528026"/>
    <lineage>
        <taxon>Bacteria</taxon>
        <taxon>Pseudomonadati</taxon>
        <taxon>Planctomycetota</taxon>
        <taxon>Planctomycetia</taxon>
        <taxon>Planctomycetales</taxon>
        <taxon>Planctomycetaceae</taxon>
        <taxon>Maioricimonas</taxon>
    </lineage>
</organism>
<dbReference type="KEGG" id="mri:Mal4_46910"/>
<evidence type="ECO:0000313" key="3">
    <source>
        <dbReference type="Proteomes" id="UP000320496"/>
    </source>
</evidence>
<dbReference type="AlphaFoldDB" id="A0A517ZCZ7"/>
<reference evidence="2 3" key="1">
    <citation type="submission" date="2019-02" db="EMBL/GenBank/DDBJ databases">
        <title>Deep-cultivation of Planctomycetes and their phenomic and genomic characterization uncovers novel biology.</title>
        <authorList>
            <person name="Wiegand S."/>
            <person name="Jogler M."/>
            <person name="Boedeker C."/>
            <person name="Pinto D."/>
            <person name="Vollmers J."/>
            <person name="Rivas-Marin E."/>
            <person name="Kohn T."/>
            <person name="Peeters S.H."/>
            <person name="Heuer A."/>
            <person name="Rast P."/>
            <person name="Oberbeckmann S."/>
            <person name="Bunk B."/>
            <person name="Jeske O."/>
            <person name="Meyerdierks A."/>
            <person name="Storesund J.E."/>
            <person name="Kallscheuer N."/>
            <person name="Luecker S."/>
            <person name="Lage O.M."/>
            <person name="Pohl T."/>
            <person name="Merkel B.J."/>
            <person name="Hornburger P."/>
            <person name="Mueller R.-W."/>
            <person name="Bruemmer F."/>
            <person name="Labrenz M."/>
            <person name="Spormann A.M."/>
            <person name="Op den Camp H."/>
            <person name="Overmann J."/>
            <person name="Amann R."/>
            <person name="Jetten M.S.M."/>
            <person name="Mascher T."/>
            <person name="Medema M.H."/>
            <person name="Devos D.P."/>
            <person name="Kaster A.-K."/>
            <person name="Ovreas L."/>
            <person name="Rohde M."/>
            <person name="Galperin M.Y."/>
            <person name="Jogler C."/>
        </authorList>
    </citation>
    <scope>NUCLEOTIDE SEQUENCE [LARGE SCALE GENOMIC DNA]</scope>
    <source>
        <strain evidence="2 3">Mal4</strain>
    </source>
</reference>
<keyword evidence="1" id="KW-0732">Signal</keyword>
<dbReference type="EMBL" id="CP036275">
    <property type="protein sequence ID" value="QDU40335.1"/>
    <property type="molecule type" value="Genomic_DNA"/>
</dbReference>
<dbReference type="Proteomes" id="UP000320496">
    <property type="component" value="Chromosome"/>
</dbReference>
<dbReference type="RefSeq" id="WP_145371571.1">
    <property type="nucleotide sequence ID" value="NZ_CP036275.1"/>
</dbReference>
<sequence precursor="true">MRHLMIMLAVPLCSLLLTSRPADAAPNFLQCTYKVQVEYWFWDSNYSYWSTVLETTDQDEAQLMYDLLLYAKQNGNLNAVVPNLNWKYIAVDVRLKTECSFAIVPSFWELVDIGPITQLTPTLDTGSTLTRKSGKD</sequence>
<accession>A0A517ZCZ7</accession>
<name>A0A517ZCZ7_9PLAN</name>